<evidence type="ECO:0000256" key="1">
    <source>
        <dbReference type="SAM" id="SignalP"/>
    </source>
</evidence>
<gene>
    <name evidence="3" type="ORF">CPT03_20355</name>
</gene>
<dbReference type="OrthoDB" id="6014523at2"/>
<organism evidence="3 4">
    <name type="scientific">Pedobacter ginsengisoli</name>
    <dbReference type="NCBI Taxonomy" id="363852"/>
    <lineage>
        <taxon>Bacteria</taxon>
        <taxon>Pseudomonadati</taxon>
        <taxon>Bacteroidota</taxon>
        <taxon>Sphingobacteriia</taxon>
        <taxon>Sphingobacteriales</taxon>
        <taxon>Sphingobacteriaceae</taxon>
        <taxon>Pedobacter</taxon>
    </lineage>
</organism>
<dbReference type="RefSeq" id="WP_099440543.1">
    <property type="nucleotide sequence ID" value="NZ_CP024091.1"/>
</dbReference>
<dbReference type="InterPro" id="IPR031712">
    <property type="entry name" value="DUF5077"/>
</dbReference>
<dbReference type="KEGG" id="pgs:CPT03_20355"/>
<keyword evidence="4" id="KW-1185">Reference proteome</keyword>
<dbReference type="Proteomes" id="UP000223749">
    <property type="component" value="Chromosome"/>
</dbReference>
<feature type="chain" id="PRO_5013682542" evidence="1">
    <location>
        <begin position="24"/>
        <end position="439"/>
    </location>
</feature>
<feature type="signal peptide" evidence="1">
    <location>
        <begin position="1"/>
        <end position="23"/>
    </location>
</feature>
<evidence type="ECO:0000259" key="2">
    <source>
        <dbReference type="Pfam" id="PF16871"/>
    </source>
</evidence>
<feature type="domain" description="DUF5077" evidence="2">
    <location>
        <begin position="36"/>
        <end position="153"/>
    </location>
</feature>
<protein>
    <submittedName>
        <fullName evidence="3">Nematoblast specific protein</fullName>
    </submittedName>
</protein>
<dbReference type="AlphaFoldDB" id="A0A2D1UAK0"/>
<dbReference type="InterPro" id="IPR021862">
    <property type="entry name" value="DUF3472"/>
</dbReference>
<keyword evidence="1" id="KW-0732">Signal</keyword>
<proteinExistence type="predicted"/>
<accession>A0A2D1UAK0</accession>
<dbReference type="Pfam" id="PF11958">
    <property type="entry name" value="DUF3472"/>
    <property type="match status" value="1"/>
</dbReference>
<dbReference type="EMBL" id="CP024091">
    <property type="protein sequence ID" value="ATP58648.1"/>
    <property type="molecule type" value="Genomic_DNA"/>
</dbReference>
<sequence>MNMKRTTLFLLTFQFLLSTICLAKVKQTAESETITIPLGGNGWVNENSTASLKKEGITNWSAASDVITIYFRTEAAGQAELSLKLSVPEGKSKISLTAEGTTLVKEVGNLGSALVKIGNITIKRPGYVKVELKGISKTGGVFAEVSDLVVSGSIELLKGAAYVKNNEGNYFYWGHRGPSVHLGYKIPTEAQNNTEWFYNEIQVPVGEDKLGTYFMSNGFSGGYFGMQVNSSTERRVLFSIWSPFSTDDPKSIPDSMKVILLKKGEKTKTGEFGNEGSGGQSYMFYPWKAGKIYAFLIRAQPNTDKKTTIYTAYFKDLEKGNWQLVASFERPKSGEYLKGLHSFLENFSPSTGDQSRKANYKNQWAIDAQGNWHEVTEATFTADATARENYRKDYAGGTEGSSFFLKNCGFFNDFTPIKTPLQRKASGKEHPEIDFKKLP</sequence>
<reference evidence="3 4" key="1">
    <citation type="submission" date="2017-10" db="EMBL/GenBank/DDBJ databases">
        <title>Whole genome of Pedobacter ginsengisoli T01R-27 isolated from tomato rhizosphere.</title>
        <authorList>
            <person name="Weon H.-Y."/>
            <person name="Lee S.A."/>
            <person name="Sang M.K."/>
            <person name="Song J."/>
        </authorList>
    </citation>
    <scope>NUCLEOTIDE SEQUENCE [LARGE SCALE GENOMIC DNA]</scope>
    <source>
        <strain evidence="3 4">T01R-27</strain>
    </source>
</reference>
<name>A0A2D1UAK0_9SPHI</name>
<evidence type="ECO:0000313" key="4">
    <source>
        <dbReference type="Proteomes" id="UP000223749"/>
    </source>
</evidence>
<evidence type="ECO:0000313" key="3">
    <source>
        <dbReference type="EMBL" id="ATP58648.1"/>
    </source>
</evidence>
<dbReference type="Pfam" id="PF16871">
    <property type="entry name" value="DUF5077"/>
    <property type="match status" value="1"/>
</dbReference>